<gene>
    <name evidence="3" type="ORF">SAMN05660657_04897</name>
</gene>
<name>A0A1I7CU87_9ACTN</name>
<dbReference type="Proteomes" id="UP000199546">
    <property type="component" value="Unassembled WGS sequence"/>
</dbReference>
<keyword evidence="4" id="KW-1185">Reference proteome</keyword>
<dbReference type="PANTHER" id="PTHR35908:SF1">
    <property type="entry name" value="CONSERVED PROTEIN"/>
    <property type="match status" value="1"/>
</dbReference>
<protein>
    <recommendedName>
        <fullName evidence="2">VOC domain-containing protein</fullName>
    </recommendedName>
</protein>
<dbReference type="Pfam" id="PF18029">
    <property type="entry name" value="Glyoxalase_6"/>
    <property type="match status" value="2"/>
</dbReference>
<dbReference type="InterPro" id="IPR029068">
    <property type="entry name" value="Glyas_Bleomycin-R_OHBP_Dase"/>
</dbReference>
<feature type="region of interest" description="Disordered" evidence="1">
    <location>
        <begin position="214"/>
        <end position="244"/>
    </location>
</feature>
<feature type="domain" description="VOC" evidence="2">
    <location>
        <begin position="125"/>
        <end position="243"/>
    </location>
</feature>
<evidence type="ECO:0000313" key="4">
    <source>
        <dbReference type="Proteomes" id="UP000199546"/>
    </source>
</evidence>
<evidence type="ECO:0000259" key="2">
    <source>
        <dbReference type="PROSITE" id="PS51819"/>
    </source>
</evidence>
<dbReference type="CDD" id="cd06587">
    <property type="entry name" value="VOC"/>
    <property type="match status" value="1"/>
</dbReference>
<dbReference type="STRING" id="1296565.SAMN05660657_04897"/>
<reference evidence="4" key="1">
    <citation type="submission" date="2016-10" db="EMBL/GenBank/DDBJ databases">
        <authorList>
            <person name="Varghese N."/>
            <person name="Submissions S."/>
        </authorList>
    </citation>
    <scope>NUCLEOTIDE SEQUENCE [LARGE SCALE GENOMIC DNA]</scope>
    <source>
        <strain evidence="4">DSM 46136</strain>
    </source>
</reference>
<evidence type="ECO:0000256" key="1">
    <source>
        <dbReference type="SAM" id="MobiDB-lite"/>
    </source>
</evidence>
<dbReference type="RefSeq" id="WP_093583731.1">
    <property type="nucleotide sequence ID" value="NZ_FPBA01000026.1"/>
</dbReference>
<organism evidence="3 4">
    <name type="scientific">Geodermatophilus amargosae</name>
    <dbReference type="NCBI Taxonomy" id="1296565"/>
    <lineage>
        <taxon>Bacteria</taxon>
        <taxon>Bacillati</taxon>
        <taxon>Actinomycetota</taxon>
        <taxon>Actinomycetes</taxon>
        <taxon>Geodermatophilales</taxon>
        <taxon>Geodermatophilaceae</taxon>
        <taxon>Geodermatophilus</taxon>
    </lineage>
</organism>
<dbReference type="AlphaFoldDB" id="A0A1I7CU87"/>
<evidence type="ECO:0000313" key="3">
    <source>
        <dbReference type="EMBL" id="SFU02993.1"/>
    </source>
</evidence>
<dbReference type="PANTHER" id="PTHR35908">
    <property type="entry name" value="HYPOTHETICAL FUSION PROTEIN"/>
    <property type="match status" value="1"/>
</dbReference>
<accession>A0A1I7CU87</accession>
<dbReference type="PROSITE" id="PS51819">
    <property type="entry name" value="VOC"/>
    <property type="match status" value="1"/>
</dbReference>
<sequence length="244" mass="26413">MPCELVALGVDALDPPRLARFWGDLLRRETAGESGDGVALLPTDDTGFQLRFSPTRQPKTAQNRMHLDLTSTALEDQQRTVARALELGGRHVDVGQRSEEDHVVLGDPEGNEFCVIGPGNRFLAECGFVGALACDGSQAVGYFWSEALGWPLVWDQDQETAIRSPHGPKITWGGPPLMPRTGKDRLRFDLALPAGADQQAEVGRLVSLGATRIDAGQGDVGQSEDGRVETADPDGNEFRLMTPR</sequence>
<dbReference type="EMBL" id="FPBA01000026">
    <property type="protein sequence ID" value="SFU02993.1"/>
    <property type="molecule type" value="Genomic_DNA"/>
</dbReference>
<dbReference type="InterPro" id="IPR037523">
    <property type="entry name" value="VOC_core"/>
</dbReference>
<dbReference type="InterPro" id="IPR041581">
    <property type="entry name" value="Glyoxalase_6"/>
</dbReference>
<dbReference type="Gene3D" id="3.10.180.10">
    <property type="entry name" value="2,3-Dihydroxybiphenyl 1,2-Dioxygenase, domain 1"/>
    <property type="match status" value="2"/>
</dbReference>
<dbReference type="SUPFAM" id="SSF54593">
    <property type="entry name" value="Glyoxalase/Bleomycin resistance protein/Dihydroxybiphenyl dioxygenase"/>
    <property type="match status" value="2"/>
</dbReference>
<proteinExistence type="predicted"/>
<dbReference type="OrthoDB" id="3212826at2"/>